<feature type="transmembrane region" description="Helical" evidence="1">
    <location>
        <begin position="67"/>
        <end position="86"/>
    </location>
</feature>
<reference evidence="2" key="1">
    <citation type="submission" date="2019-02" db="EMBL/GenBank/DDBJ databases">
        <title>A novel Candidatus Liberibacter species associated with the New Zealand native fuchsia psyllid, Ctenarytaina fuchsiae.</title>
        <authorList>
            <person name="Thompson S.M."/>
            <person name="Jorgensen N."/>
            <person name="David C."/>
            <person name="Bulman S.R."/>
            <person name="Smith G.R."/>
        </authorList>
    </citation>
    <scope>NUCLEOTIDE SEQUENCE</scope>
    <source>
        <strain evidence="2">Oxford</strain>
    </source>
</reference>
<comment type="caution">
    <text evidence="2">The sequence shown here is derived from an EMBL/GenBank/DDBJ whole genome shotgun (WGS) entry which is preliminary data.</text>
</comment>
<feature type="transmembrane region" description="Helical" evidence="1">
    <location>
        <begin position="38"/>
        <end position="55"/>
    </location>
</feature>
<dbReference type="Proteomes" id="UP000736856">
    <property type="component" value="Unassembled WGS sequence"/>
</dbReference>
<dbReference type="AlphaFoldDB" id="A0A937DJD3"/>
<organism evidence="2 3">
    <name type="scientific">Candidatus Liberibacter ctenarytainae</name>
    <dbReference type="NCBI Taxonomy" id="2020335"/>
    <lineage>
        <taxon>Bacteria</taxon>
        <taxon>Pseudomonadati</taxon>
        <taxon>Pseudomonadota</taxon>
        <taxon>Alphaproteobacteria</taxon>
        <taxon>Hyphomicrobiales</taxon>
        <taxon>Rhizobiaceae</taxon>
        <taxon>Liberibacter</taxon>
    </lineage>
</organism>
<sequence length="87" mass="10320">MVYKVRKNLSLMIKNMVLLLAFVDSIVLWYLQRNHLDFVIELLMNLSLVLLIILCKPINFKRRVVMSLIYCMIIIRFMLLLVSKFSG</sequence>
<proteinExistence type="predicted"/>
<keyword evidence="1" id="KW-1133">Transmembrane helix</keyword>
<name>A0A937DJD3_9HYPH</name>
<accession>A0A937DJD3</accession>
<gene>
    <name evidence="2" type="ORF">EU981_04485</name>
</gene>
<evidence type="ECO:0000256" key="1">
    <source>
        <dbReference type="SAM" id="Phobius"/>
    </source>
</evidence>
<feature type="transmembrane region" description="Helical" evidence="1">
    <location>
        <begin position="12"/>
        <end position="32"/>
    </location>
</feature>
<evidence type="ECO:0000313" key="2">
    <source>
        <dbReference type="EMBL" id="MBL0849311.1"/>
    </source>
</evidence>
<keyword evidence="1" id="KW-0812">Transmembrane</keyword>
<keyword evidence="1" id="KW-0472">Membrane</keyword>
<evidence type="ECO:0000313" key="3">
    <source>
        <dbReference type="Proteomes" id="UP000736856"/>
    </source>
</evidence>
<protein>
    <submittedName>
        <fullName evidence="2">Uncharacterized protein</fullName>
    </submittedName>
</protein>
<dbReference type="EMBL" id="SEOL01000010">
    <property type="protein sequence ID" value="MBL0849311.1"/>
    <property type="molecule type" value="Genomic_DNA"/>
</dbReference>